<organism evidence="1">
    <name type="scientific">Physcomitrium patens</name>
    <name type="common">Spreading-leaved earth moss</name>
    <name type="synonym">Physcomitrella patens</name>
    <dbReference type="NCBI Taxonomy" id="3218"/>
    <lineage>
        <taxon>Eukaryota</taxon>
        <taxon>Viridiplantae</taxon>
        <taxon>Streptophyta</taxon>
        <taxon>Embryophyta</taxon>
        <taxon>Bryophyta</taxon>
        <taxon>Bryophytina</taxon>
        <taxon>Bryopsida</taxon>
        <taxon>Funariidae</taxon>
        <taxon>Funariales</taxon>
        <taxon>Funariaceae</taxon>
        <taxon>Physcomitrium</taxon>
    </lineage>
</organism>
<evidence type="ECO:0000313" key="2">
    <source>
        <dbReference type="EnsemblPlants" id="Pp3c23_12200V3.1"/>
    </source>
</evidence>
<protein>
    <submittedName>
        <fullName evidence="1 2">Uncharacterized protein</fullName>
    </submittedName>
</protein>
<dbReference type="InParanoid" id="A0A2K1IJ25"/>
<dbReference type="EnsemblPlants" id="Pp3c23_12200V3.1">
    <property type="protein sequence ID" value="Pp3c23_12200V3.1"/>
    <property type="gene ID" value="Pp3c23_12200"/>
</dbReference>
<dbReference type="Gramene" id="Pp3c23_12200V3.1">
    <property type="protein sequence ID" value="Pp3c23_12200V3.1"/>
    <property type="gene ID" value="Pp3c23_12200"/>
</dbReference>
<accession>A0A2K1IJ25</accession>
<keyword evidence="3" id="KW-1185">Reference proteome</keyword>
<evidence type="ECO:0000313" key="3">
    <source>
        <dbReference type="Proteomes" id="UP000006727"/>
    </source>
</evidence>
<reference evidence="1 3" key="1">
    <citation type="journal article" date="2008" name="Science">
        <title>The Physcomitrella genome reveals evolutionary insights into the conquest of land by plants.</title>
        <authorList>
            <person name="Rensing S."/>
            <person name="Lang D."/>
            <person name="Zimmer A."/>
            <person name="Terry A."/>
            <person name="Salamov A."/>
            <person name="Shapiro H."/>
            <person name="Nishiyama T."/>
            <person name="Perroud P.-F."/>
            <person name="Lindquist E."/>
            <person name="Kamisugi Y."/>
            <person name="Tanahashi T."/>
            <person name="Sakakibara K."/>
            <person name="Fujita T."/>
            <person name="Oishi K."/>
            <person name="Shin-I T."/>
            <person name="Kuroki Y."/>
            <person name="Toyoda A."/>
            <person name="Suzuki Y."/>
            <person name="Hashimoto A."/>
            <person name="Yamaguchi K."/>
            <person name="Sugano A."/>
            <person name="Kohara Y."/>
            <person name="Fujiyama A."/>
            <person name="Anterola A."/>
            <person name="Aoki S."/>
            <person name="Ashton N."/>
            <person name="Barbazuk W.B."/>
            <person name="Barker E."/>
            <person name="Bennetzen J."/>
            <person name="Bezanilla M."/>
            <person name="Blankenship R."/>
            <person name="Cho S.H."/>
            <person name="Dutcher S."/>
            <person name="Estelle M."/>
            <person name="Fawcett J.A."/>
            <person name="Gundlach H."/>
            <person name="Hanada K."/>
            <person name="Heyl A."/>
            <person name="Hicks K.A."/>
            <person name="Hugh J."/>
            <person name="Lohr M."/>
            <person name="Mayer K."/>
            <person name="Melkozernov A."/>
            <person name="Murata T."/>
            <person name="Nelson D."/>
            <person name="Pils B."/>
            <person name="Prigge M."/>
            <person name="Reiss B."/>
            <person name="Renner T."/>
            <person name="Rombauts S."/>
            <person name="Rushton P."/>
            <person name="Sanderfoot A."/>
            <person name="Schween G."/>
            <person name="Shiu S.-H."/>
            <person name="Stueber K."/>
            <person name="Theodoulou F.L."/>
            <person name="Tu H."/>
            <person name="Van de Peer Y."/>
            <person name="Verrier P.J."/>
            <person name="Waters E."/>
            <person name="Wood A."/>
            <person name="Yang L."/>
            <person name="Cove D."/>
            <person name="Cuming A."/>
            <person name="Hasebe M."/>
            <person name="Lucas S."/>
            <person name="Mishler D.B."/>
            <person name="Reski R."/>
            <person name="Grigoriev I."/>
            <person name="Quatrano R.S."/>
            <person name="Boore J.L."/>
        </authorList>
    </citation>
    <scope>NUCLEOTIDE SEQUENCE [LARGE SCALE GENOMIC DNA]</scope>
    <source>
        <strain evidence="2 3">cv. Gransden 2004</strain>
    </source>
</reference>
<reference evidence="2" key="3">
    <citation type="submission" date="2020-12" db="UniProtKB">
        <authorList>
            <consortium name="EnsemblPlants"/>
        </authorList>
    </citation>
    <scope>IDENTIFICATION</scope>
</reference>
<dbReference type="Proteomes" id="UP000006727">
    <property type="component" value="Chromosome 23"/>
</dbReference>
<name>A0A2K1IJ25_PHYPA</name>
<dbReference type="EMBL" id="ABEU02000023">
    <property type="protein sequence ID" value="PNR29276.1"/>
    <property type="molecule type" value="Genomic_DNA"/>
</dbReference>
<dbReference type="AlphaFoldDB" id="A0A2K1IJ25"/>
<sequence>MQVPTCDVHVPMLQFKLLKV</sequence>
<gene>
    <name evidence="1" type="ORF">PHYPA_027968</name>
</gene>
<proteinExistence type="predicted"/>
<reference evidence="1 3" key="2">
    <citation type="journal article" date="2018" name="Plant J.">
        <title>The Physcomitrella patens chromosome-scale assembly reveals moss genome structure and evolution.</title>
        <authorList>
            <person name="Lang D."/>
            <person name="Ullrich K.K."/>
            <person name="Murat F."/>
            <person name="Fuchs J."/>
            <person name="Jenkins J."/>
            <person name="Haas F.B."/>
            <person name="Piednoel M."/>
            <person name="Gundlach H."/>
            <person name="Van Bel M."/>
            <person name="Meyberg R."/>
            <person name="Vives C."/>
            <person name="Morata J."/>
            <person name="Symeonidi A."/>
            <person name="Hiss M."/>
            <person name="Muchero W."/>
            <person name="Kamisugi Y."/>
            <person name="Saleh O."/>
            <person name="Blanc G."/>
            <person name="Decker E.L."/>
            <person name="van Gessel N."/>
            <person name="Grimwood J."/>
            <person name="Hayes R.D."/>
            <person name="Graham S.W."/>
            <person name="Gunter L.E."/>
            <person name="McDaniel S.F."/>
            <person name="Hoernstein S.N.W."/>
            <person name="Larsson A."/>
            <person name="Li F.W."/>
            <person name="Perroud P.F."/>
            <person name="Phillips J."/>
            <person name="Ranjan P."/>
            <person name="Rokshar D.S."/>
            <person name="Rothfels C.J."/>
            <person name="Schneider L."/>
            <person name="Shu S."/>
            <person name="Stevenson D.W."/>
            <person name="Thummler F."/>
            <person name="Tillich M."/>
            <person name="Villarreal Aguilar J.C."/>
            <person name="Widiez T."/>
            <person name="Wong G.K."/>
            <person name="Wymore A."/>
            <person name="Zhang Y."/>
            <person name="Zimmer A.D."/>
            <person name="Quatrano R.S."/>
            <person name="Mayer K.F.X."/>
            <person name="Goodstein D."/>
            <person name="Casacuberta J.M."/>
            <person name="Vandepoele K."/>
            <person name="Reski R."/>
            <person name="Cuming A.C."/>
            <person name="Tuskan G.A."/>
            <person name="Maumus F."/>
            <person name="Salse J."/>
            <person name="Schmutz J."/>
            <person name="Rensing S.A."/>
        </authorList>
    </citation>
    <scope>NUCLEOTIDE SEQUENCE [LARGE SCALE GENOMIC DNA]</scope>
    <source>
        <strain evidence="2 3">cv. Gransden 2004</strain>
    </source>
</reference>
<evidence type="ECO:0000313" key="1">
    <source>
        <dbReference type="EMBL" id="PNR29276.1"/>
    </source>
</evidence>